<dbReference type="PANTHER" id="PTHR47495:SF1">
    <property type="entry name" value="BLL3820 PROTEIN"/>
    <property type="match status" value="1"/>
</dbReference>
<dbReference type="Gene3D" id="3.30.365.10">
    <property type="entry name" value="Aldehyde oxidase/xanthine dehydrogenase, molybdopterin binding domain"/>
    <property type="match status" value="4"/>
</dbReference>
<proteinExistence type="predicted"/>
<dbReference type="PANTHER" id="PTHR47495">
    <property type="entry name" value="ALDEHYDE DEHYDROGENASE"/>
    <property type="match status" value="1"/>
</dbReference>
<evidence type="ECO:0000259" key="1">
    <source>
        <dbReference type="SMART" id="SM01008"/>
    </source>
</evidence>
<dbReference type="SUPFAM" id="SSF56003">
    <property type="entry name" value="Molybdenum cofactor-binding domain"/>
    <property type="match status" value="2"/>
</dbReference>
<dbReference type="InterPro" id="IPR000674">
    <property type="entry name" value="Ald_Oxase/Xan_DH_a/b"/>
</dbReference>
<name>A0ABV3X0E5_9HYPH</name>
<comment type="caution">
    <text evidence="2">The sequence shown here is derived from an EMBL/GenBank/DDBJ whole genome shotgun (WGS) entry which is preliminary data.</text>
</comment>
<dbReference type="Pfam" id="PF02738">
    <property type="entry name" value="MoCoBD_1"/>
    <property type="match status" value="1"/>
</dbReference>
<dbReference type="PIRSF" id="PIRSF036389">
    <property type="entry name" value="IOR_B"/>
    <property type="match status" value="1"/>
</dbReference>
<dbReference type="Pfam" id="PF20256">
    <property type="entry name" value="MoCoBD_2"/>
    <property type="match status" value="1"/>
</dbReference>
<protein>
    <submittedName>
        <fullName evidence="2">Molybdopterin cofactor-binding domain-containing protein</fullName>
    </submittedName>
</protein>
<dbReference type="SMART" id="SM01008">
    <property type="entry name" value="Ald_Xan_dh_C"/>
    <property type="match status" value="1"/>
</dbReference>
<dbReference type="InterPro" id="IPR037165">
    <property type="entry name" value="AldOxase/xan_DH_Mopterin-bd_sf"/>
</dbReference>
<accession>A0ABV3X0E5</accession>
<sequence>MMPKLSRRRFLTALGWGAAGITVVAGGAAWALMPTLPPRNVPTSADAAAWLSLRPDGFVELYSTRAEMGQGISMGLRQVAADELGVGAYRVRLVQPDTSLIPVARSTVGSDAMRETGLLVARAAAALAGAVLREAAQRLGRPVADLQLAPDGVASDGKTILTFEELGAGTPLLMTAEDVETATPRLLAVSDGRREVGRAHPTHDIDAIVTGNRPLYADDIRLPGMVFGAVVRPQTLGGRILGIDASECGSIPGFLGLYQEGNFAGLIASRRGALAQAISLLGVEEEEGPNINSAAIAAMVDVGDASGALEHSVLDAGDTSSGPVDVDLTLTVPHAAHASIEPRTSIARFGENGGLDVWTGTQDPFFVRDSLADEFGLDRDKVVVHGMRMGGGFGARTIVAAEMEAARLAKLCGRPVKVQWSRSDEFRAGFHRPPSSHRIRLSADAAGRITNWHHAFRSGHIIFTSAAMGPGLQLATSFVADPGVARGSIPPYAADASRVEFQDVRLPVKTGPWRGLGAAANHWAVETAIDALARAKGIDPLDMRLKSIKPEHARLSTVLTEAAEMAGWASRPKDSRNESWGLACGIYKDMSYAAAVARVTRRDAGYTVSGLWCAHDCGLVINPDQVRAQVEGNLVWGIGMALREELVVGDGRILPESFFDYPLPVLSDVPSIEIRLIEGSNEPTGAGETAIVCGTAAVTSAIAAMTGRTVTALPVKAA</sequence>
<dbReference type="InterPro" id="IPR036856">
    <property type="entry name" value="Ald_Oxase/Xan_DH_a/b_sf"/>
</dbReference>
<dbReference type="InterPro" id="IPR008274">
    <property type="entry name" value="AldOxase/xan_DH_MoCoBD1"/>
</dbReference>
<organism evidence="2 3">
    <name type="scientific">Neoaquamicrobium sediminum</name>
    <dbReference type="NCBI Taxonomy" id="1849104"/>
    <lineage>
        <taxon>Bacteria</taxon>
        <taxon>Pseudomonadati</taxon>
        <taxon>Pseudomonadota</taxon>
        <taxon>Alphaproteobacteria</taxon>
        <taxon>Hyphomicrobiales</taxon>
        <taxon>Phyllobacteriaceae</taxon>
        <taxon>Neoaquamicrobium</taxon>
    </lineage>
</organism>
<dbReference type="EMBL" id="JAZHFV010000011">
    <property type="protein sequence ID" value="MEX4010329.1"/>
    <property type="molecule type" value="Genomic_DNA"/>
</dbReference>
<dbReference type="InterPro" id="IPR012368">
    <property type="entry name" value="OxRdtase_Mopterin-bd_su_IorB"/>
</dbReference>
<reference evidence="2 3" key="1">
    <citation type="submission" date="2024-01" db="EMBL/GenBank/DDBJ databases">
        <title>New evidence supports the origin of RcGTA from prophage.</title>
        <authorList>
            <person name="Xu Y."/>
            <person name="Liu B."/>
            <person name="Chen F."/>
        </authorList>
    </citation>
    <scope>NUCLEOTIDE SEQUENCE [LARGE SCALE GENOMIC DNA]</scope>
    <source>
        <strain evidence="2 3">CBW1107-2</strain>
    </source>
</reference>
<evidence type="ECO:0000313" key="2">
    <source>
        <dbReference type="EMBL" id="MEX4010329.1"/>
    </source>
</evidence>
<gene>
    <name evidence="2" type="ORF">V1479_23710</name>
</gene>
<dbReference type="InterPro" id="IPR046867">
    <property type="entry name" value="AldOxase/xan_DH_MoCoBD2"/>
</dbReference>
<dbReference type="Gene3D" id="3.90.1170.50">
    <property type="entry name" value="Aldehyde oxidase/xanthine dehydrogenase, a/b hammerhead"/>
    <property type="match status" value="1"/>
</dbReference>
<dbReference type="SUPFAM" id="SSF54665">
    <property type="entry name" value="CO dehydrogenase molybdoprotein N-domain-like"/>
    <property type="match status" value="1"/>
</dbReference>
<dbReference type="InterPro" id="IPR006311">
    <property type="entry name" value="TAT_signal"/>
</dbReference>
<keyword evidence="3" id="KW-1185">Reference proteome</keyword>
<dbReference type="Proteomes" id="UP001559025">
    <property type="component" value="Unassembled WGS sequence"/>
</dbReference>
<dbReference type="RefSeq" id="WP_379016009.1">
    <property type="nucleotide sequence ID" value="NZ_JBHRYG010000047.1"/>
</dbReference>
<dbReference type="PROSITE" id="PS51318">
    <property type="entry name" value="TAT"/>
    <property type="match status" value="1"/>
</dbReference>
<feature type="domain" description="Aldehyde oxidase/xanthine dehydrogenase a/b hammerhead" evidence="1">
    <location>
        <begin position="210"/>
        <end position="289"/>
    </location>
</feature>
<dbReference type="InterPro" id="IPR052516">
    <property type="entry name" value="N-heterocyclic_Hydroxylase"/>
</dbReference>
<evidence type="ECO:0000313" key="3">
    <source>
        <dbReference type="Proteomes" id="UP001559025"/>
    </source>
</evidence>